<feature type="domain" description="PDZ" evidence="5">
    <location>
        <begin position="319"/>
        <end position="406"/>
    </location>
</feature>
<protein>
    <submittedName>
        <fullName evidence="6">Putative protease Do-like 14</fullName>
    </submittedName>
</protein>
<dbReference type="InterPro" id="IPR041489">
    <property type="entry name" value="PDZ_6"/>
</dbReference>
<keyword evidence="3" id="KW-0378">Hydrolase</keyword>
<dbReference type="InterPro" id="IPR001940">
    <property type="entry name" value="Peptidase_S1C"/>
</dbReference>
<evidence type="ECO:0000313" key="6">
    <source>
        <dbReference type="EMBL" id="KAF3330883.1"/>
    </source>
</evidence>
<dbReference type="Gene3D" id="2.40.10.120">
    <property type="match status" value="1"/>
</dbReference>
<dbReference type="AlphaFoldDB" id="A0A833VQ43"/>
<dbReference type="InterPro" id="IPR001478">
    <property type="entry name" value="PDZ"/>
</dbReference>
<dbReference type="InterPro" id="IPR009003">
    <property type="entry name" value="Peptidase_S1_PA"/>
</dbReference>
<keyword evidence="2 6" id="KW-0645">Protease</keyword>
<proteinExistence type="inferred from homology"/>
<dbReference type="PRINTS" id="PR00834">
    <property type="entry name" value="PROTEASES2C"/>
</dbReference>
<evidence type="ECO:0000256" key="4">
    <source>
        <dbReference type="SAM" id="MobiDB-lite"/>
    </source>
</evidence>
<reference evidence="6" key="1">
    <citation type="submission" date="2020-01" db="EMBL/GenBank/DDBJ databases">
        <title>Genome sequence of Kobresia littledalei, the first chromosome-level genome in the family Cyperaceae.</title>
        <authorList>
            <person name="Qu G."/>
        </authorList>
    </citation>
    <scope>NUCLEOTIDE SEQUENCE</scope>
    <source>
        <strain evidence="6">C.B.Clarke</strain>
        <tissue evidence="6">Leaf</tissue>
    </source>
</reference>
<evidence type="ECO:0000256" key="3">
    <source>
        <dbReference type="ARBA" id="ARBA00022801"/>
    </source>
</evidence>
<sequence>MHPRPQLSGNSKTLRLIRAGFCHDCLYLSVCCFQMLRFLLKKPHRTAGAAVALLSVIAAAGDFASSSPPSDHTSGLGFPSQHQFVGSTAPPTDADKDDCKCGKGCLSKNSIANAASVVSPAVVNISISQGGFGRGIGSGTIIDPDGTILTCAHVVADFHNGKAYNKGNVTVMLQDGRNFEGRVVNADHHSDVAIVKIKSNTPLPSARFGNSATLRPGDWVVALGCPLSLQNTITAGIVSCVNRKGSDLGFEGVGREFIQTDCAINQGNSGGPLVNLDGEIVGMNVMKVMAADGLSFAVPIDIVAKIMEHFRKRGKVMRPWLGLKMLDLNAMIISQLKERDQKFPDVDWGVLVPMVIPGSPGDRAGFRANDVVVSFDGKPVESINEIVHIMGDRVGVPLRAVVVRRGNKYVNLTVVPEEAKSS</sequence>
<gene>
    <name evidence="6" type="ORF">FCM35_KLT04237</name>
</gene>
<evidence type="ECO:0000256" key="1">
    <source>
        <dbReference type="ARBA" id="ARBA00010541"/>
    </source>
</evidence>
<dbReference type="PANTHER" id="PTHR22939:SF125">
    <property type="entry name" value="PROTEASE DO-LIKE 14-RELATED"/>
    <property type="match status" value="1"/>
</dbReference>
<feature type="region of interest" description="Disordered" evidence="4">
    <location>
        <begin position="68"/>
        <end position="95"/>
    </location>
</feature>
<feature type="compositionally biased region" description="Polar residues" evidence="4">
    <location>
        <begin position="80"/>
        <end position="90"/>
    </location>
</feature>
<keyword evidence="7" id="KW-1185">Reference proteome</keyword>
<dbReference type="InterPro" id="IPR036034">
    <property type="entry name" value="PDZ_sf"/>
</dbReference>
<dbReference type="GO" id="GO:0004252">
    <property type="term" value="F:serine-type endopeptidase activity"/>
    <property type="evidence" value="ECO:0007669"/>
    <property type="project" value="InterPro"/>
</dbReference>
<dbReference type="SUPFAM" id="SSF50156">
    <property type="entry name" value="PDZ domain-like"/>
    <property type="match status" value="1"/>
</dbReference>
<dbReference type="SUPFAM" id="SSF50494">
    <property type="entry name" value="Trypsin-like serine proteases"/>
    <property type="match status" value="1"/>
</dbReference>
<organism evidence="6 7">
    <name type="scientific">Carex littledalei</name>
    <dbReference type="NCBI Taxonomy" id="544730"/>
    <lineage>
        <taxon>Eukaryota</taxon>
        <taxon>Viridiplantae</taxon>
        <taxon>Streptophyta</taxon>
        <taxon>Embryophyta</taxon>
        <taxon>Tracheophyta</taxon>
        <taxon>Spermatophyta</taxon>
        <taxon>Magnoliopsida</taxon>
        <taxon>Liliopsida</taxon>
        <taxon>Poales</taxon>
        <taxon>Cyperaceae</taxon>
        <taxon>Cyperoideae</taxon>
        <taxon>Cariceae</taxon>
        <taxon>Carex</taxon>
        <taxon>Carex subgen. Euthyceras</taxon>
    </lineage>
</organism>
<accession>A0A833VQ43</accession>
<name>A0A833VQ43_9POAL</name>
<dbReference type="Pfam" id="PF13365">
    <property type="entry name" value="Trypsin_2"/>
    <property type="match status" value="1"/>
</dbReference>
<comment type="caution">
    <text evidence="6">The sequence shown here is derived from an EMBL/GenBank/DDBJ whole genome shotgun (WGS) entry which is preliminary data.</text>
</comment>
<dbReference type="OrthoDB" id="4217619at2759"/>
<evidence type="ECO:0000259" key="5">
    <source>
        <dbReference type="SMART" id="SM00228"/>
    </source>
</evidence>
<dbReference type="Proteomes" id="UP000623129">
    <property type="component" value="Unassembled WGS sequence"/>
</dbReference>
<comment type="similarity">
    <text evidence="1">Belongs to the peptidase S1C family.</text>
</comment>
<dbReference type="PANTHER" id="PTHR22939">
    <property type="entry name" value="SERINE PROTEASE FAMILY S1C HTRA-RELATED"/>
    <property type="match status" value="1"/>
</dbReference>
<dbReference type="EMBL" id="SWLB01000013">
    <property type="protein sequence ID" value="KAF3330883.1"/>
    <property type="molecule type" value="Genomic_DNA"/>
</dbReference>
<dbReference type="SMART" id="SM00228">
    <property type="entry name" value="PDZ"/>
    <property type="match status" value="1"/>
</dbReference>
<dbReference type="Pfam" id="PF17820">
    <property type="entry name" value="PDZ_6"/>
    <property type="match status" value="1"/>
</dbReference>
<dbReference type="Gene3D" id="2.30.42.10">
    <property type="match status" value="1"/>
</dbReference>
<evidence type="ECO:0000313" key="7">
    <source>
        <dbReference type="Proteomes" id="UP000623129"/>
    </source>
</evidence>
<dbReference type="CDD" id="cd23085">
    <property type="entry name" value="cpPDZ_AtDEGP14-like"/>
    <property type="match status" value="1"/>
</dbReference>
<evidence type="ECO:0000256" key="2">
    <source>
        <dbReference type="ARBA" id="ARBA00022670"/>
    </source>
</evidence>
<dbReference type="GO" id="GO:0006508">
    <property type="term" value="P:proteolysis"/>
    <property type="evidence" value="ECO:0007669"/>
    <property type="project" value="UniProtKB-KW"/>
</dbReference>